<evidence type="ECO:0000313" key="1">
    <source>
        <dbReference type="EMBL" id="ETW48133.1"/>
    </source>
</evidence>
<sequence>MNWTVFIFCFVLNQYEYVKKKKKNEENPQKLQLKGYSQWIFLIMNNNNNNNKRNY</sequence>
<evidence type="ECO:0000313" key="2">
    <source>
        <dbReference type="Proteomes" id="UP000030699"/>
    </source>
</evidence>
<dbReference type="AlphaFoldDB" id="A0A024WMB7"/>
<protein>
    <submittedName>
        <fullName evidence="1">Uncharacterized protein</fullName>
    </submittedName>
</protein>
<reference evidence="1 2" key="2">
    <citation type="submission" date="2013-02" db="EMBL/GenBank/DDBJ databases">
        <title>The Genome Sequence of Plasmodium falciparum MaliPS096_E11.</title>
        <authorList>
            <consortium name="The Broad Institute Genome Sequencing Platform"/>
            <consortium name="The Broad Institute Genome Sequencing Center for Infectious Disease"/>
            <person name="Neafsey D."/>
            <person name="Cheeseman I."/>
            <person name="Volkman S."/>
            <person name="Adams J."/>
            <person name="Walker B."/>
            <person name="Young S.K."/>
            <person name="Zeng Q."/>
            <person name="Gargeya S."/>
            <person name="Fitzgerald M."/>
            <person name="Haas B."/>
            <person name="Abouelleil A."/>
            <person name="Alvarado L."/>
            <person name="Arachchi H.M."/>
            <person name="Berlin A.M."/>
            <person name="Chapman S.B."/>
            <person name="Dewar J."/>
            <person name="Goldberg J."/>
            <person name="Griggs A."/>
            <person name="Gujja S."/>
            <person name="Hansen M."/>
            <person name="Howarth C."/>
            <person name="Imamovic A."/>
            <person name="Larimer J."/>
            <person name="McCowan C."/>
            <person name="Murphy C."/>
            <person name="Neiman D."/>
            <person name="Pearson M."/>
            <person name="Priest M."/>
            <person name="Roberts A."/>
            <person name="Saif S."/>
            <person name="Shea T."/>
            <person name="Sisk P."/>
            <person name="Sykes S."/>
            <person name="Wortman J."/>
            <person name="Nusbaum C."/>
            <person name="Birren B."/>
        </authorList>
    </citation>
    <scope>NUCLEOTIDE SEQUENCE [LARGE SCALE GENOMIC DNA]</scope>
    <source>
        <strain evidence="1 2">MaliPS096_E11</strain>
    </source>
</reference>
<accession>A0A024WMB7</accession>
<dbReference type="Proteomes" id="UP000030699">
    <property type="component" value="Unassembled WGS sequence"/>
</dbReference>
<reference evidence="1 2" key="1">
    <citation type="submission" date="2013-02" db="EMBL/GenBank/DDBJ databases">
        <title>The Genome Annotation of Plasmodium falciparum MaliPS096_E11.</title>
        <authorList>
            <consortium name="The Broad Institute Genome Sequencing Platform"/>
            <consortium name="The Broad Institute Genome Sequencing Center for Infectious Disease"/>
            <person name="Neafsey D."/>
            <person name="Hoffman S."/>
            <person name="Volkman S."/>
            <person name="Rosenthal P."/>
            <person name="Walker B."/>
            <person name="Young S.K."/>
            <person name="Zeng Q."/>
            <person name="Gargeya S."/>
            <person name="Fitzgerald M."/>
            <person name="Haas B."/>
            <person name="Abouelleil A."/>
            <person name="Allen A.W."/>
            <person name="Alvarado L."/>
            <person name="Arachchi H.M."/>
            <person name="Berlin A.M."/>
            <person name="Chapman S.B."/>
            <person name="Gainer-Dewar J."/>
            <person name="Goldberg J."/>
            <person name="Griggs A."/>
            <person name="Gujja S."/>
            <person name="Hansen M."/>
            <person name="Howarth C."/>
            <person name="Imamovic A."/>
            <person name="Ireland A."/>
            <person name="Larimer J."/>
            <person name="McCowan C."/>
            <person name="Murphy C."/>
            <person name="Pearson M."/>
            <person name="Poon T.W."/>
            <person name="Priest M."/>
            <person name="Roberts A."/>
            <person name="Saif S."/>
            <person name="Shea T."/>
            <person name="Sisk P."/>
            <person name="Sykes S."/>
            <person name="Wortman J."/>
            <person name="Nusbaum C."/>
            <person name="Birren B."/>
        </authorList>
    </citation>
    <scope>NUCLEOTIDE SEQUENCE [LARGE SCALE GENOMIC DNA]</scope>
    <source>
        <strain evidence="1 2">MaliPS096_E11</strain>
    </source>
</reference>
<name>A0A024WMB7_PLAFA</name>
<dbReference type="EMBL" id="KI925587">
    <property type="protein sequence ID" value="ETW48133.1"/>
    <property type="molecule type" value="Genomic_DNA"/>
</dbReference>
<organism evidence="1 2">
    <name type="scientific">Plasmodium falciparum MaliPS096_E11</name>
    <dbReference type="NCBI Taxonomy" id="1036727"/>
    <lineage>
        <taxon>Eukaryota</taxon>
        <taxon>Sar</taxon>
        <taxon>Alveolata</taxon>
        <taxon>Apicomplexa</taxon>
        <taxon>Aconoidasida</taxon>
        <taxon>Haemosporida</taxon>
        <taxon>Plasmodiidae</taxon>
        <taxon>Plasmodium</taxon>
        <taxon>Plasmodium (Laverania)</taxon>
    </lineage>
</organism>
<gene>
    <name evidence="1" type="ORF">PFMALIP_03840</name>
</gene>
<proteinExistence type="predicted"/>